<feature type="domain" description="Methyl-accepting transducer" evidence="10">
    <location>
        <begin position="264"/>
        <end position="500"/>
    </location>
</feature>
<dbReference type="CDD" id="cd06225">
    <property type="entry name" value="HAMP"/>
    <property type="match status" value="1"/>
</dbReference>
<keyword evidence="4 6" id="KW-0807">Transducer</keyword>
<evidence type="ECO:0000313" key="12">
    <source>
        <dbReference type="EMBL" id="MCF6139062.1"/>
    </source>
</evidence>
<evidence type="ECO:0000259" key="11">
    <source>
        <dbReference type="PROSITE" id="PS50885"/>
    </source>
</evidence>
<keyword evidence="2" id="KW-1003">Cell membrane</keyword>
<feature type="transmembrane region" description="Helical" evidence="9">
    <location>
        <begin position="167"/>
        <end position="189"/>
    </location>
</feature>
<gene>
    <name evidence="12" type="ORF">L2716_15080</name>
</gene>
<evidence type="ECO:0000313" key="13">
    <source>
        <dbReference type="Proteomes" id="UP001649381"/>
    </source>
</evidence>
<keyword evidence="9" id="KW-0812">Transmembrane</keyword>
<evidence type="ECO:0000256" key="4">
    <source>
        <dbReference type="ARBA" id="ARBA00023224"/>
    </source>
</evidence>
<evidence type="ECO:0000256" key="9">
    <source>
        <dbReference type="SAM" id="Phobius"/>
    </source>
</evidence>
<feature type="compositionally biased region" description="Polar residues" evidence="8">
    <location>
        <begin position="312"/>
        <end position="337"/>
    </location>
</feature>
<evidence type="ECO:0000256" key="2">
    <source>
        <dbReference type="ARBA" id="ARBA00022475"/>
    </source>
</evidence>
<reference evidence="12 13" key="1">
    <citation type="submission" date="2022-01" db="EMBL/GenBank/DDBJ databases">
        <title>Alkalihalobacillus sp. EGI L200015, a novel bacterium isolated from a salt lake sediment.</title>
        <authorList>
            <person name="Gao L."/>
            <person name="Fang B.-Z."/>
            <person name="Li W.-J."/>
        </authorList>
    </citation>
    <scope>NUCLEOTIDE SEQUENCE [LARGE SCALE GENOMIC DNA]</scope>
    <source>
        <strain evidence="12 13">KCTC 12718</strain>
    </source>
</reference>
<organism evidence="12 13">
    <name type="scientific">Pseudalkalibacillus berkeleyi</name>
    <dbReference type="NCBI Taxonomy" id="1069813"/>
    <lineage>
        <taxon>Bacteria</taxon>
        <taxon>Bacillati</taxon>
        <taxon>Bacillota</taxon>
        <taxon>Bacilli</taxon>
        <taxon>Bacillales</taxon>
        <taxon>Fictibacillaceae</taxon>
        <taxon>Pseudalkalibacillus</taxon>
    </lineage>
</organism>
<dbReference type="Pfam" id="PF00672">
    <property type="entry name" value="HAMP"/>
    <property type="match status" value="1"/>
</dbReference>
<evidence type="ECO:0000256" key="7">
    <source>
        <dbReference type="SAM" id="Coils"/>
    </source>
</evidence>
<dbReference type="Gene3D" id="1.10.287.950">
    <property type="entry name" value="Methyl-accepting chemotaxis protein"/>
    <property type="match status" value="1"/>
</dbReference>
<evidence type="ECO:0000256" key="6">
    <source>
        <dbReference type="PROSITE-ProRule" id="PRU00284"/>
    </source>
</evidence>
<feature type="domain" description="HAMP" evidence="11">
    <location>
        <begin position="191"/>
        <end position="245"/>
    </location>
</feature>
<dbReference type="Pfam" id="PF00015">
    <property type="entry name" value="MCPsignal"/>
    <property type="match status" value="1"/>
</dbReference>
<dbReference type="Gene3D" id="6.10.340.10">
    <property type="match status" value="1"/>
</dbReference>
<dbReference type="SUPFAM" id="SSF58104">
    <property type="entry name" value="Methyl-accepting chemotaxis protein (MCP) signaling domain"/>
    <property type="match status" value="1"/>
</dbReference>
<evidence type="ECO:0000259" key="10">
    <source>
        <dbReference type="PROSITE" id="PS50111"/>
    </source>
</evidence>
<name>A0ABS9H279_9BACL</name>
<dbReference type="SMART" id="SM00283">
    <property type="entry name" value="MA"/>
    <property type="match status" value="1"/>
</dbReference>
<accession>A0ABS9H279</accession>
<evidence type="ECO:0000256" key="3">
    <source>
        <dbReference type="ARBA" id="ARBA00023136"/>
    </source>
</evidence>
<comment type="subcellular location">
    <subcellularLocation>
        <location evidence="1">Cell membrane</location>
    </subcellularLocation>
</comment>
<comment type="similarity">
    <text evidence="5">Belongs to the methyl-accepting chemotaxis (MCP) protein family.</text>
</comment>
<keyword evidence="7" id="KW-0175">Coiled coil</keyword>
<dbReference type="PANTHER" id="PTHR32089">
    <property type="entry name" value="METHYL-ACCEPTING CHEMOTAXIS PROTEIN MCPB"/>
    <property type="match status" value="1"/>
</dbReference>
<keyword evidence="9" id="KW-1133">Transmembrane helix</keyword>
<feature type="coiled-coil region" evidence="7">
    <location>
        <begin position="485"/>
        <end position="544"/>
    </location>
</feature>
<dbReference type="InterPro" id="IPR003660">
    <property type="entry name" value="HAMP_dom"/>
</dbReference>
<dbReference type="PROSITE" id="PS50111">
    <property type="entry name" value="CHEMOTAXIS_TRANSDUC_2"/>
    <property type="match status" value="1"/>
</dbReference>
<evidence type="ECO:0000256" key="1">
    <source>
        <dbReference type="ARBA" id="ARBA00004236"/>
    </source>
</evidence>
<feature type="region of interest" description="Disordered" evidence="8">
    <location>
        <begin position="312"/>
        <end position="344"/>
    </location>
</feature>
<evidence type="ECO:0000256" key="5">
    <source>
        <dbReference type="ARBA" id="ARBA00029447"/>
    </source>
</evidence>
<dbReference type="PANTHER" id="PTHR32089:SF112">
    <property type="entry name" value="LYSOZYME-LIKE PROTEIN-RELATED"/>
    <property type="match status" value="1"/>
</dbReference>
<proteinExistence type="inferred from homology"/>
<keyword evidence="13" id="KW-1185">Reference proteome</keyword>
<dbReference type="EMBL" id="JAKIJS010000001">
    <property type="protein sequence ID" value="MCF6139062.1"/>
    <property type="molecule type" value="Genomic_DNA"/>
</dbReference>
<sequence length="550" mass="60916">MSIGKRILFYSSIPLVLSLLLIGFIISQMVGIQKSASNEVQLLLTSERMNGDFISAEQALSYYSTNASEANKEAAVAALTTVKGDITALKPHLKTKEQQAWYDRVTMKFDTLSTTATKALNTNDVNEVKRQAARTSGILNDVFMLNRSANQWYELEMAERKENIQQLIVLTVVASIILIVLSILASYMLTRRTAKPIQKLAQNANRVAEGNLTVQLDDKGDRKDEIGQLESAFQYMVTSLKETIQSIEKMNVEVNQFSKDLNDEVNILTEGSKQVAGSTEELAQGSESISHDIQESTTLIEKMASDFQDNVESTKRSQSQSEAALQSVEEGQSSITNQRKHLDESVDATRKVEESVQSFVQYTDQIENTVQFVKEIAEQTNLLALNAAIEAARAGEHGKGFAVVAEEVRKLADESSKATVQISKMVQQIQTGVKDIQVVTEQTMTLSKEQQQTMGQTESSFSKINQQVLGIHDQLISLVQGVEQSNEMAEQMAAAQQNISAVVEETAASTEEIYASTDQQQLTFQAVQEKSERLGTLIKSLEQQLNKFKI</sequence>
<dbReference type="InterPro" id="IPR004089">
    <property type="entry name" value="MCPsignal_dom"/>
</dbReference>
<dbReference type="SMART" id="SM00304">
    <property type="entry name" value="HAMP"/>
    <property type="match status" value="1"/>
</dbReference>
<protein>
    <submittedName>
        <fullName evidence="12">Methyl-accepting chemotaxis protein</fullName>
    </submittedName>
</protein>
<feature type="transmembrane region" description="Helical" evidence="9">
    <location>
        <begin position="7"/>
        <end position="26"/>
    </location>
</feature>
<dbReference type="PROSITE" id="PS50885">
    <property type="entry name" value="HAMP"/>
    <property type="match status" value="1"/>
</dbReference>
<dbReference type="RefSeq" id="WP_236337685.1">
    <property type="nucleotide sequence ID" value="NZ_JAKIJS010000001.1"/>
</dbReference>
<keyword evidence="3 9" id="KW-0472">Membrane</keyword>
<evidence type="ECO:0000256" key="8">
    <source>
        <dbReference type="SAM" id="MobiDB-lite"/>
    </source>
</evidence>
<comment type="caution">
    <text evidence="12">The sequence shown here is derived from an EMBL/GenBank/DDBJ whole genome shotgun (WGS) entry which is preliminary data.</text>
</comment>
<dbReference type="Proteomes" id="UP001649381">
    <property type="component" value="Unassembled WGS sequence"/>
</dbReference>